<dbReference type="Pfam" id="PF13682">
    <property type="entry name" value="CZB"/>
    <property type="match status" value="1"/>
</dbReference>
<accession>A0ABV2BUA2</accession>
<proteinExistence type="predicted"/>
<dbReference type="InterPro" id="IPR025991">
    <property type="entry name" value="Chemoreceptor_zinc-bind_dom"/>
</dbReference>
<dbReference type="EMBL" id="JBEVCJ010000010">
    <property type="protein sequence ID" value="MET1255516.1"/>
    <property type="molecule type" value="Genomic_DNA"/>
</dbReference>
<evidence type="ECO:0000313" key="1">
    <source>
        <dbReference type="EMBL" id="MET1255516.1"/>
    </source>
</evidence>
<reference evidence="1 2" key="1">
    <citation type="submission" date="2024-06" db="EMBL/GenBank/DDBJ databases">
        <authorList>
            <person name="Li F."/>
        </authorList>
    </citation>
    <scope>NUCLEOTIDE SEQUENCE [LARGE SCALE GENOMIC DNA]</scope>
    <source>
        <strain evidence="1 2">GXAS 311</strain>
    </source>
</reference>
<keyword evidence="2" id="KW-1185">Reference proteome</keyword>
<gene>
    <name evidence="1" type="ORF">ABVT43_10290</name>
</gene>
<evidence type="ECO:0000313" key="2">
    <source>
        <dbReference type="Proteomes" id="UP001548189"/>
    </source>
</evidence>
<organism evidence="1 2">
    <name type="scientific">Aliikangiella maris</name>
    <dbReference type="NCBI Taxonomy" id="3162458"/>
    <lineage>
        <taxon>Bacteria</taxon>
        <taxon>Pseudomonadati</taxon>
        <taxon>Pseudomonadota</taxon>
        <taxon>Gammaproteobacteria</taxon>
        <taxon>Oceanospirillales</taxon>
        <taxon>Pleioneaceae</taxon>
        <taxon>Aliikangiella</taxon>
    </lineage>
</organism>
<sequence length="108" mass="12594">MVIVWKEEVYAIAFGVIHKPVDEFADHTLCRLGKWYQTEGKQKYTNINVFRLLDDPHRAVHQNGIQALRLIQDQQLESAIHHLNEMEKASVRVMELLDELSLQIDGRT</sequence>
<name>A0ABV2BUA2_9GAMM</name>
<dbReference type="Gene3D" id="1.20.120.30">
    <property type="entry name" value="Aspartate receptor, ligand-binding domain"/>
    <property type="match status" value="1"/>
</dbReference>
<comment type="caution">
    <text evidence="1">The sequence shown here is derived from an EMBL/GenBank/DDBJ whole genome shotgun (WGS) entry which is preliminary data.</text>
</comment>
<dbReference type="Proteomes" id="UP001548189">
    <property type="component" value="Unassembled WGS sequence"/>
</dbReference>
<protein>
    <submittedName>
        <fullName evidence="1">CZB domain-containing protein</fullName>
    </submittedName>
</protein>